<protein>
    <recommendedName>
        <fullName evidence="2">PDZ domain-containing protein</fullName>
    </recommendedName>
</protein>
<proteinExistence type="predicted"/>
<organism evidence="1">
    <name type="scientific">Faunusvirus sp</name>
    <dbReference type="NCBI Taxonomy" id="2487766"/>
    <lineage>
        <taxon>Viruses</taxon>
        <taxon>Varidnaviria</taxon>
        <taxon>Bamfordvirae</taxon>
        <taxon>Nucleocytoviricota</taxon>
        <taxon>Megaviricetes</taxon>
        <taxon>Imitervirales</taxon>
        <taxon>Mimiviridae</taxon>
    </lineage>
</organism>
<evidence type="ECO:0008006" key="2">
    <source>
        <dbReference type="Google" id="ProtNLM"/>
    </source>
</evidence>
<accession>A0A3G5A237</accession>
<sequence length="416" mass="48075">MEISLGSTYGGSEYLDKLLPWEKDRTKLELFGKNIDVKIQSDLHKKTDCVMIEHGDKLYVLSNALNIRHNKEFKLNIDDKFIQLNKIAISTEFDLSLFECKIDDKTLYNSLKEDAIRIELFDYNVVHKSCFVDILDANTKKSTITEYPIKAVVIDKVICHHIPESVFINIESVKKVAGGQIVCSDKHKIIGMTSTVPTDNVINIIPSKVIKRFLDECFECGEFNGICSVYCKLNTKDETVVVDALNINYNRYSKSAIKHSNLKDGDIILKINDLDINKGHVLDIDMNINIPLKTYIMINHYYGHEMHFTIKRKSNRHDIYINTRPINTVSIIPFNNLVDTKYITIDKQTYIELDHNIINYLLSNEIELDDNIMETFFINNYSDNKKRYIVAIGDAQFKRIIKIDKKTVNMVEDIVK</sequence>
<name>A0A3G5A237_9VIRU</name>
<gene>
    <name evidence="1" type="ORF">Faunusvirus21_13</name>
</gene>
<dbReference type="EMBL" id="MK072152">
    <property type="protein sequence ID" value="AYV79549.1"/>
    <property type="molecule type" value="Genomic_DNA"/>
</dbReference>
<reference evidence="1" key="1">
    <citation type="submission" date="2018-10" db="EMBL/GenBank/DDBJ databases">
        <title>Hidden diversity of soil giant viruses.</title>
        <authorList>
            <person name="Schulz F."/>
            <person name="Alteio L."/>
            <person name="Goudeau D."/>
            <person name="Ryan E.M."/>
            <person name="Malmstrom R.R."/>
            <person name="Blanchard J."/>
            <person name="Woyke T."/>
        </authorList>
    </citation>
    <scope>NUCLEOTIDE SEQUENCE</scope>
    <source>
        <strain evidence="1">FNV1</strain>
    </source>
</reference>
<evidence type="ECO:0000313" key="1">
    <source>
        <dbReference type="EMBL" id="AYV79549.1"/>
    </source>
</evidence>